<dbReference type="SMART" id="SM00248">
    <property type="entry name" value="ANK"/>
    <property type="match status" value="3"/>
</dbReference>
<keyword evidence="1" id="KW-0040">ANK repeat</keyword>
<evidence type="ECO:0000313" key="3">
    <source>
        <dbReference type="EMBL" id="KAF6039209.1"/>
    </source>
</evidence>
<dbReference type="OrthoDB" id="10252328at2759"/>
<reference evidence="3" key="1">
    <citation type="submission" date="2020-06" db="EMBL/GenBank/DDBJ databases">
        <title>Draft genome of Bugula neritina, a colonial animal packing powerful symbionts and potential medicines.</title>
        <authorList>
            <person name="Rayko M."/>
        </authorList>
    </citation>
    <scope>NUCLEOTIDE SEQUENCE [LARGE SCALE GENOMIC DNA]</scope>
    <source>
        <strain evidence="3">Kwan_BN1</strain>
    </source>
</reference>
<evidence type="ECO:0000256" key="1">
    <source>
        <dbReference type="PROSITE-ProRule" id="PRU00023"/>
    </source>
</evidence>
<feature type="repeat" description="ANK" evidence="1">
    <location>
        <begin position="287"/>
        <end position="309"/>
    </location>
</feature>
<sequence length="440" mass="50899">MDYRLNQHSRLIQAIRHCNVRAVDKVLASILNSEDCYKLLTKQSRSGQYPLHYTLRDMSSYLNHTTNESNTRLPVAQAILEQIDQTNKLKYLQLQDSQGRTALYTAAISGEKDVIEFYLSELSVIEQLELISVKDNHQLNVLESTVSEDIKKLINSYINASDAEELTKKKSVLKRTKVGSKPKEEAIITSSYDKTSIKSSRSSRKQQSRCYTNHLTPDNMMSQYEHLIDIVKSTQDYEDVFHLKDSAGRTLLHLAAQGNRHDIVEKLLLAVENKFHHWKLLSFRCKTGKTALHYACMVNSVEIAKTLLEFSREQDVALTRIEDNEQLQAIKYAKHHQLTKLLPMVETHYWRLFYKRPKAFIFYNRFLDYKKWKRDGAEAEKCNVAKALEQYNISSHIHVDFSERTMLAKLEQGIKNDGHISGLILVIMSHGERATYMIVI</sequence>
<dbReference type="PANTHER" id="PTHR24121">
    <property type="entry name" value="NO MECHANORECEPTOR POTENTIAL C, ISOFORM D-RELATED"/>
    <property type="match status" value="1"/>
</dbReference>
<dbReference type="InterPro" id="IPR029030">
    <property type="entry name" value="Caspase-like_dom_sf"/>
</dbReference>
<organism evidence="3 4">
    <name type="scientific">Bugula neritina</name>
    <name type="common">Brown bryozoan</name>
    <name type="synonym">Sertularia neritina</name>
    <dbReference type="NCBI Taxonomy" id="10212"/>
    <lineage>
        <taxon>Eukaryota</taxon>
        <taxon>Metazoa</taxon>
        <taxon>Spiralia</taxon>
        <taxon>Lophotrochozoa</taxon>
        <taxon>Bryozoa</taxon>
        <taxon>Gymnolaemata</taxon>
        <taxon>Cheilostomatida</taxon>
        <taxon>Flustrina</taxon>
        <taxon>Buguloidea</taxon>
        <taxon>Bugulidae</taxon>
        <taxon>Bugula</taxon>
    </lineage>
</organism>
<name>A0A7J7KM33_BUGNE</name>
<dbReference type="PROSITE" id="PS50208">
    <property type="entry name" value="CASPASE_P20"/>
    <property type="match status" value="1"/>
</dbReference>
<evidence type="ECO:0000259" key="2">
    <source>
        <dbReference type="PROSITE" id="PS50208"/>
    </source>
</evidence>
<dbReference type="EMBL" id="VXIV02000291">
    <property type="protein sequence ID" value="KAF6039209.1"/>
    <property type="molecule type" value="Genomic_DNA"/>
</dbReference>
<dbReference type="Proteomes" id="UP000593567">
    <property type="component" value="Unassembled WGS sequence"/>
</dbReference>
<dbReference type="GO" id="GO:0006508">
    <property type="term" value="P:proteolysis"/>
    <property type="evidence" value="ECO:0007669"/>
    <property type="project" value="InterPro"/>
</dbReference>
<dbReference type="Pfam" id="PF12796">
    <property type="entry name" value="Ank_2"/>
    <property type="match status" value="1"/>
</dbReference>
<dbReference type="SUPFAM" id="SSF52129">
    <property type="entry name" value="Caspase-like"/>
    <property type="match status" value="1"/>
</dbReference>
<dbReference type="InterPro" id="IPR036770">
    <property type="entry name" value="Ankyrin_rpt-contain_sf"/>
</dbReference>
<keyword evidence="4" id="KW-1185">Reference proteome</keyword>
<comment type="caution">
    <text evidence="3">The sequence shown here is derived from an EMBL/GenBank/DDBJ whole genome shotgun (WGS) entry which is preliminary data.</text>
</comment>
<dbReference type="InterPro" id="IPR002110">
    <property type="entry name" value="Ankyrin_rpt"/>
</dbReference>
<dbReference type="GO" id="GO:0004197">
    <property type="term" value="F:cysteine-type endopeptidase activity"/>
    <property type="evidence" value="ECO:0007669"/>
    <property type="project" value="InterPro"/>
</dbReference>
<dbReference type="PROSITE" id="PS50088">
    <property type="entry name" value="ANK_REPEAT"/>
    <property type="match status" value="1"/>
</dbReference>
<evidence type="ECO:0000313" key="4">
    <source>
        <dbReference type="Proteomes" id="UP000593567"/>
    </source>
</evidence>
<protein>
    <recommendedName>
        <fullName evidence="2">Caspase family p20 domain-containing protein</fullName>
    </recommendedName>
</protein>
<proteinExistence type="predicted"/>
<dbReference type="AlphaFoldDB" id="A0A7J7KM33"/>
<dbReference type="Gene3D" id="3.40.50.1460">
    <property type="match status" value="1"/>
</dbReference>
<dbReference type="SUPFAM" id="SSF48403">
    <property type="entry name" value="Ankyrin repeat"/>
    <property type="match status" value="1"/>
</dbReference>
<feature type="domain" description="Caspase family p20" evidence="2">
    <location>
        <begin position="355"/>
        <end position="433"/>
    </location>
</feature>
<gene>
    <name evidence="3" type="ORF">EB796_002479</name>
</gene>
<dbReference type="InterPro" id="IPR001309">
    <property type="entry name" value="Pept_C14_p20"/>
</dbReference>
<dbReference type="PANTHER" id="PTHR24121:SF23">
    <property type="entry name" value="NO MECHANORECEPTOR POTENTIAL C, ISOFORM H"/>
    <property type="match status" value="1"/>
</dbReference>
<accession>A0A7J7KM33</accession>
<dbReference type="Gene3D" id="1.25.40.20">
    <property type="entry name" value="Ankyrin repeat-containing domain"/>
    <property type="match status" value="2"/>
</dbReference>
<dbReference type="PROSITE" id="PS50297">
    <property type="entry name" value="ANK_REP_REGION"/>
    <property type="match status" value="1"/>
</dbReference>